<accession>E5XRL2</accession>
<proteinExistence type="predicted"/>
<feature type="chain" id="PRO_5039710990" evidence="1">
    <location>
        <begin position="31"/>
        <end position="128"/>
    </location>
</feature>
<evidence type="ECO:0000256" key="1">
    <source>
        <dbReference type="SAM" id="SignalP"/>
    </source>
</evidence>
<evidence type="ECO:0000313" key="3">
    <source>
        <dbReference type="Proteomes" id="UP000004816"/>
    </source>
</evidence>
<sequence>MSCQRIATVWRIAASAALMPVAVASSSSWAAAEEEGWSLSVCGTTNADGSLVGSWSGTGASKQAAVDDMRDTAPSGLTASGPCFAFDNLSESQAREGQEKVRGKLNAKLPATVWTELTGKEAPAELRR</sequence>
<feature type="signal peptide" evidence="1">
    <location>
        <begin position="1"/>
        <end position="30"/>
    </location>
</feature>
<name>E5XRL2_SEGRC</name>
<reference evidence="2 3" key="1">
    <citation type="journal article" date="2011" name="Stand. Genomic Sci.">
        <title>High quality draft genome sequence of Segniliparus rugosus CDC 945(T)= (ATCC BAA-974(T)).</title>
        <authorList>
            <person name="Earl A.M."/>
            <person name="Desjardins C.A."/>
            <person name="Fitzgerald M.G."/>
            <person name="Arachchi H.M."/>
            <person name="Zeng Q."/>
            <person name="Mehta T."/>
            <person name="Griggs A."/>
            <person name="Birren B.W."/>
            <person name="Toney N.C."/>
            <person name="Carr J."/>
            <person name="Posey J."/>
            <person name="Butler W.R."/>
        </authorList>
    </citation>
    <scope>NUCLEOTIDE SEQUENCE [LARGE SCALE GENOMIC DNA]</scope>
    <source>
        <strain evidence="3">ATCC BAA-974 / DSM 45345 / CCUG 50838 / CIP 108380 / JCM 13579 / CDC 945</strain>
    </source>
</reference>
<keyword evidence="3" id="KW-1185">Reference proteome</keyword>
<dbReference type="EMBL" id="ACZI02000002">
    <property type="protein sequence ID" value="EFV12975.2"/>
    <property type="molecule type" value="Genomic_DNA"/>
</dbReference>
<dbReference type="AlphaFoldDB" id="E5XRL2"/>
<evidence type="ECO:0000313" key="2">
    <source>
        <dbReference type="EMBL" id="EFV12975.2"/>
    </source>
</evidence>
<gene>
    <name evidence="2" type="ORF">HMPREF9336_02134</name>
</gene>
<protein>
    <submittedName>
        <fullName evidence="2">Uncharacterized protein</fullName>
    </submittedName>
</protein>
<dbReference type="RefSeq" id="WP_021030234.1">
    <property type="nucleotide sequence ID" value="NZ_KI391953.1"/>
</dbReference>
<dbReference type="Proteomes" id="UP000004816">
    <property type="component" value="Unassembled WGS sequence"/>
</dbReference>
<keyword evidence="1" id="KW-0732">Signal</keyword>
<dbReference type="HOGENOM" id="CLU_1958046_0_0_11"/>
<organism evidence="2 3">
    <name type="scientific">Segniliparus rugosus (strain ATCC BAA-974 / DSM 45345 / CCUG 50838 / CIP 108380 / JCM 13579 / CDC 945)</name>
    <dbReference type="NCBI Taxonomy" id="679197"/>
    <lineage>
        <taxon>Bacteria</taxon>
        <taxon>Bacillati</taxon>
        <taxon>Actinomycetota</taxon>
        <taxon>Actinomycetes</taxon>
        <taxon>Mycobacteriales</taxon>
        <taxon>Segniliparaceae</taxon>
        <taxon>Segniliparus</taxon>
    </lineage>
</organism>
<comment type="caution">
    <text evidence="2">The sequence shown here is derived from an EMBL/GenBank/DDBJ whole genome shotgun (WGS) entry which is preliminary data.</text>
</comment>